<proteinExistence type="predicted"/>
<dbReference type="Proteomes" id="UP000295375">
    <property type="component" value="Unassembled WGS sequence"/>
</dbReference>
<keyword evidence="1" id="KW-0732">Signal</keyword>
<accession>A0A4R6V154</accession>
<evidence type="ECO:0000256" key="1">
    <source>
        <dbReference type="SAM" id="SignalP"/>
    </source>
</evidence>
<organism evidence="2 3">
    <name type="scientific">Permianibacter aggregans</name>
    <dbReference type="NCBI Taxonomy" id="1510150"/>
    <lineage>
        <taxon>Bacteria</taxon>
        <taxon>Pseudomonadati</taxon>
        <taxon>Pseudomonadota</taxon>
        <taxon>Gammaproteobacteria</taxon>
        <taxon>Pseudomonadales</taxon>
        <taxon>Pseudomonadaceae</taxon>
        <taxon>Permianibacter</taxon>
    </lineage>
</organism>
<dbReference type="EMBL" id="SNYM01000003">
    <property type="protein sequence ID" value="TDQ49744.1"/>
    <property type="molecule type" value="Genomic_DNA"/>
</dbReference>
<sequence>MKSKVRGLPVAIAPLQATIISLLSFSCQVFAADEPALPVDGHVALLLQADSIDTNSQALNLTLPIADYWAIEGGYSRAEGETSFSPSSSMSFESNQQSLGLLYDPGSWSITLGAMRYEDEEFLQTDQYRLRLGHQGDAFSLSLEAMGRQHTVQLQTPNQTYRESFDSVGLGIDASYLWSNGIRLYGGLQSYDYQQADILDADFRQLLGLALLFPEYADRIMRTYRSLLIQQQRAEGGLVKQNAFVGLEWQWRSELFAVDYYQSTAEIDDANIATYSLLWSHFLSDDWLLDVSAGISSSDVGEDSEFASIGIHLFW</sequence>
<gene>
    <name evidence="2" type="ORF">EV696_103113</name>
</gene>
<feature type="chain" id="PRO_5020418246" evidence="1">
    <location>
        <begin position="32"/>
        <end position="315"/>
    </location>
</feature>
<keyword evidence="3" id="KW-1185">Reference proteome</keyword>
<name>A0A4R6V154_9GAMM</name>
<feature type="signal peptide" evidence="1">
    <location>
        <begin position="1"/>
        <end position="31"/>
    </location>
</feature>
<protein>
    <submittedName>
        <fullName evidence="2">Uncharacterized protein</fullName>
    </submittedName>
</protein>
<dbReference type="AlphaFoldDB" id="A0A4R6V154"/>
<dbReference type="PROSITE" id="PS51257">
    <property type="entry name" value="PROKAR_LIPOPROTEIN"/>
    <property type="match status" value="1"/>
</dbReference>
<evidence type="ECO:0000313" key="2">
    <source>
        <dbReference type="EMBL" id="TDQ49744.1"/>
    </source>
</evidence>
<reference evidence="2 3" key="1">
    <citation type="submission" date="2019-03" db="EMBL/GenBank/DDBJ databases">
        <title>Genomic Encyclopedia of Type Strains, Phase IV (KMG-IV): sequencing the most valuable type-strain genomes for metagenomic binning, comparative biology and taxonomic classification.</title>
        <authorList>
            <person name="Goeker M."/>
        </authorList>
    </citation>
    <scope>NUCLEOTIDE SEQUENCE [LARGE SCALE GENOMIC DNA]</scope>
    <source>
        <strain evidence="2 3">DSM 103792</strain>
    </source>
</reference>
<evidence type="ECO:0000313" key="3">
    <source>
        <dbReference type="Proteomes" id="UP000295375"/>
    </source>
</evidence>
<comment type="caution">
    <text evidence="2">The sequence shown here is derived from an EMBL/GenBank/DDBJ whole genome shotgun (WGS) entry which is preliminary data.</text>
</comment>
<dbReference type="RefSeq" id="WP_133588328.1">
    <property type="nucleotide sequence ID" value="NZ_CP037953.1"/>
</dbReference>